<dbReference type="Proteomes" id="UP001196413">
    <property type="component" value="Unassembled WGS sequence"/>
</dbReference>
<feature type="region of interest" description="Disordered" evidence="1">
    <location>
        <begin position="55"/>
        <end position="83"/>
    </location>
</feature>
<protein>
    <submittedName>
        <fullName evidence="2">Uncharacterized protein</fullName>
    </submittedName>
</protein>
<gene>
    <name evidence="2" type="ORF">KIN20_015794</name>
</gene>
<comment type="caution">
    <text evidence="2">The sequence shown here is derived from an EMBL/GenBank/DDBJ whole genome shotgun (WGS) entry which is preliminary data.</text>
</comment>
<evidence type="ECO:0000313" key="3">
    <source>
        <dbReference type="Proteomes" id="UP001196413"/>
    </source>
</evidence>
<feature type="compositionally biased region" description="Low complexity" evidence="1">
    <location>
        <begin position="66"/>
        <end position="76"/>
    </location>
</feature>
<proteinExistence type="predicted"/>
<keyword evidence="3" id="KW-1185">Reference proteome</keyword>
<reference evidence="2" key="1">
    <citation type="submission" date="2021-06" db="EMBL/GenBank/DDBJ databases">
        <title>Parelaphostrongylus tenuis whole genome reference sequence.</title>
        <authorList>
            <person name="Garwood T.J."/>
            <person name="Larsen P.A."/>
            <person name="Fountain-Jones N.M."/>
            <person name="Garbe J.R."/>
            <person name="Macchietto M.G."/>
            <person name="Kania S.A."/>
            <person name="Gerhold R.W."/>
            <person name="Richards J.E."/>
            <person name="Wolf T.M."/>
        </authorList>
    </citation>
    <scope>NUCLEOTIDE SEQUENCE</scope>
    <source>
        <strain evidence="2">MNPRO001-30</strain>
        <tissue evidence="2">Meninges</tissue>
    </source>
</reference>
<accession>A0AAD5QMH3</accession>
<sequence length="83" mass="9638">MHKIKRISGDNKTAEWTSRKYFEKFEGGERSLEKEENDSDLKNLMSFDRQPDLFPARKNKQERLTTTKNTTGISITPVSAMEV</sequence>
<evidence type="ECO:0000313" key="2">
    <source>
        <dbReference type="EMBL" id="KAJ1357613.1"/>
    </source>
</evidence>
<organism evidence="2 3">
    <name type="scientific">Parelaphostrongylus tenuis</name>
    <name type="common">Meningeal worm</name>
    <dbReference type="NCBI Taxonomy" id="148309"/>
    <lineage>
        <taxon>Eukaryota</taxon>
        <taxon>Metazoa</taxon>
        <taxon>Ecdysozoa</taxon>
        <taxon>Nematoda</taxon>
        <taxon>Chromadorea</taxon>
        <taxon>Rhabditida</taxon>
        <taxon>Rhabditina</taxon>
        <taxon>Rhabditomorpha</taxon>
        <taxon>Strongyloidea</taxon>
        <taxon>Metastrongylidae</taxon>
        <taxon>Parelaphostrongylus</taxon>
    </lineage>
</organism>
<dbReference type="AlphaFoldDB" id="A0AAD5QMH3"/>
<dbReference type="EMBL" id="JAHQIW010003201">
    <property type="protein sequence ID" value="KAJ1357613.1"/>
    <property type="molecule type" value="Genomic_DNA"/>
</dbReference>
<name>A0AAD5QMH3_PARTN</name>
<evidence type="ECO:0000256" key="1">
    <source>
        <dbReference type="SAM" id="MobiDB-lite"/>
    </source>
</evidence>